<name>A0A1B8ZCL2_9FLAO</name>
<sequence>MSKKKLLIHEVFNQAKSNFPAESTKSGWSSELSDYFEKNLKFIINEKTFSRYYDACIRDNRDVNIKDIEILNKLSQYIGYKDFLDFSNTFVKKDEEANKTTVKITVDEDEQSISEKFSKLNINITNEQHFKMPDFIKQNGLGILEITFILCLVTGNVLFSNSKKMSNTPAYSFGFMSGVSPMTEKKYMYWNGERYIGTDSSYINPGIEIVAMNAHKLLHFRKIMRKDTLTDINALGKTWYSKYNSEVEFFTDDGIDPDNGRELRKTSSFIIYKYAGKQKDSVEFEE</sequence>
<proteinExistence type="predicted"/>
<evidence type="ECO:0000313" key="2">
    <source>
        <dbReference type="Proteomes" id="UP000092651"/>
    </source>
</evidence>
<accession>A0A1B8ZCL2</accession>
<comment type="caution">
    <text evidence="1">The sequence shown here is derived from an EMBL/GenBank/DDBJ whole genome shotgun (WGS) entry which is preliminary data.</text>
</comment>
<gene>
    <name evidence="1" type="ORF">BBI01_13940</name>
</gene>
<dbReference type="RefSeq" id="WP_065395446.1">
    <property type="nucleotide sequence ID" value="NZ_MAYH01000045.1"/>
</dbReference>
<organism evidence="1 2">
    <name type="scientific">Chryseobacterium artocarpi</name>
    <dbReference type="NCBI Taxonomy" id="1414727"/>
    <lineage>
        <taxon>Bacteria</taxon>
        <taxon>Pseudomonadati</taxon>
        <taxon>Bacteroidota</taxon>
        <taxon>Flavobacteriia</taxon>
        <taxon>Flavobacteriales</taxon>
        <taxon>Weeksellaceae</taxon>
        <taxon>Chryseobacterium group</taxon>
        <taxon>Chryseobacterium</taxon>
    </lineage>
</organism>
<evidence type="ECO:0000313" key="1">
    <source>
        <dbReference type="EMBL" id="OCA69257.1"/>
    </source>
</evidence>
<dbReference type="AlphaFoldDB" id="A0A1B8ZCL2"/>
<keyword evidence="2" id="KW-1185">Reference proteome</keyword>
<protein>
    <submittedName>
        <fullName evidence="1">Uncharacterized protein</fullName>
    </submittedName>
</protein>
<reference evidence="1 2" key="1">
    <citation type="submission" date="2016-07" db="EMBL/GenBank/DDBJ databases">
        <authorList>
            <person name="Jeong J.-J."/>
            <person name="Kim D.W."/>
            <person name="Sang M.K."/>
            <person name="Choi I.-G."/>
            <person name="Kim K.D."/>
        </authorList>
    </citation>
    <scope>NUCLEOTIDE SEQUENCE [LARGE SCALE GENOMIC DNA]</scope>
    <source>
        <strain evidence="1 2">UTM-3</strain>
    </source>
</reference>
<dbReference type="OrthoDB" id="1340494at2"/>
<dbReference type="EMBL" id="MAYH01000045">
    <property type="protein sequence ID" value="OCA69257.1"/>
    <property type="molecule type" value="Genomic_DNA"/>
</dbReference>
<dbReference type="Proteomes" id="UP000092651">
    <property type="component" value="Unassembled WGS sequence"/>
</dbReference>